<name>A0A0E2BKG1_9LEPT</name>
<accession>A0A0E2BKG1</accession>
<evidence type="ECO:0000313" key="2">
    <source>
        <dbReference type="Proteomes" id="UP000006329"/>
    </source>
</evidence>
<gene>
    <name evidence="1" type="ORF">LEP1GSC179_1325</name>
</gene>
<evidence type="ECO:0000313" key="1">
    <source>
        <dbReference type="EMBL" id="EKO35437.1"/>
    </source>
</evidence>
<reference evidence="1" key="1">
    <citation type="submission" date="2012-10" db="EMBL/GenBank/DDBJ databases">
        <authorList>
            <person name="Harkins D.M."/>
            <person name="Durkin A.S."/>
            <person name="Brinkac L.M."/>
            <person name="Haft D.H."/>
            <person name="Selengut J.D."/>
            <person name="Sanka R."/>
            <person name="DePew J."/>
            <person name="Purushe J."/>
            <person name="Matthias M.A."/>
            <person name="Vinetz J.M."/>
            <person name="Sutton G.G."/>
            <person name="Nierman W.C."/>
            <person name="Fouts D.E."/>
        </authorList>
    </citation>
    <scope>NUCLEOTIDE SEQUENCE [LARGE SCALE GENOMIC DNA]</scope>
    <source>
        <strain evidence="1">MOR084</strain>
    </source>
</reference>
<dbReference type="EMBL" id="AHON02000013">
    <property type="protein sequence ID" value="EKO35437.1"/>
    <property type="molecule type" value="Genomic_DNA"/>
</dbReference>
<proteinExistence type="predicted"/>
<dbReference type="Proteomes" id="UP000006329">
    <property type="component" value="Unassembled WGS sequence"/>
</dbReference>
<protein>
    <submittedName>
        <fullName evidence="1">Uncharacterized protein</fullName>
    </submittedName>
</protein>
<keyword evidence="2" id="KW-1185">Reference proteome</keyword>
<dbReference type="AlphaFoldDB" id="A0A0E2BKG1"/>
<sequence length="129" mass="14916">MRNRSKNRKGLQADSVLFFPTLHLPFDPDLSISSAQLFRKAGKLFSAFQILFSSLYNILLLSTSRFSGKRSSSSKFRQRTKANFFICKRRYNSPRIPRQNGIEFFSSFAVESSFGTYSSSKRHNFFIFA</sequence>
<organism evidence="1 2">
    <name type="scientific">Leptospira santarosai str. MOR084</name>
    <dbReference type="NCBI Taxonomy" id="1049984"/>
    <lineage>
        <taxon>Bacteria</taxon>
        <taxon>Pseudomonadati</taxon>
        <taxon>Spirochaetota</taxon>
        <taxon>Spirochaetia</taxon>
        <taxon>Leptospirales</taxon>
        <taxon>Leptospiraceae</taxon>
        <taxon>Leptospira</taxon>
    </lineage>
</organism>
<dbReference type="RefSeq" id="WP_004483553.1">
    <property type="nucleotide sequence ID" value="NZ_AHON02000013.1"/>
</dbReference>
<comment type="caution">
    <text evidence="1">The sequence shown here is derived from an EMBL/GenBank/DDBJ whole genome shotgun (WGS) entry which is preliminary data.</text>
</comment>